<gene>
    <name evidence="3" type="ORF">UFOVP145_10</name>
    <name evidence="1" type="ORF">UFOVP4_5</name>
    <name evidence="2" type="ORF">UFOVP64_54</name>
</gene>
<protein>
    <submittedName>
        <fullName evidence="2">Uncharacterized protein</fullName>
    </submittedName>
</protein>
<organism evidence="2">
    <name type="scientific">uncultured Caudovirales phage</name>
    <dbReference type="NCBI Taxonomy" id="2100421"/>
    <lineage>
        <taxon>Viruses</taxon>
        <taxon>Duplodnaviria</taxon>
        <taxon>Heunggongvirae</taxon>
        <taxon>Uroviricota</taxon>
        <taxon>Caudoviricetes</taxon>
        <taxon>Peduoviridae</taxon>
        <taxon>Maltschvirus</taxon>
        <taxon>Maltschvirus maltsch</taxon>
    </lineage>
</organism>
<accession>A0A6J5TAX6</accession>
<evidence type="ECO:0000313" key="2">
    <source>
        <dbReference type="EMBL" id="CAB4241354.1"/>
    </source>
</evidence>
<reference evidence="2" key="1">
    <citation type="submission" date="2020-05" db="EMBL/GenBank/DDBJ databases">
        <authorList>
            <person name="Chiriac C."/>
            <person name="Salcher M."/>
            <person name="Ghai R."/>
            <person name="Kavagutti S V."/>
        </authorList>
    </citation>
    <scope>NUCLEOTIDE SEQUENCE</scope>
</reference>
<proteinExistence type="predicted"/>
<evidence type="ECO:0000313" key="3">
    <source>
        <dbReference type="EMBL" id="CAB5078969.1"/>
    </source>
</evidence>
<dbReference type="EMBL" id="LR796136">
    <property type="protein sequence ID" value="CAB4120908.1"/>
    <property type="molecule type" value="Genomic_DNA"/>
</dbReference>
<sequence>MCFGGGDNGASEIAAAQRRDEQARQARIKAGMARIADIFDGAPTGTSETYNMDDTGDERMKSFFGNFGRMNADTTYTGPRTGGFNEDFYNKRKQAYVDYATPQLDRQYGNAKDQTVYALDRSGLLSSSAGIKKNADLTDTFDQARIGIANKGLDVANQARSDVEAARSNLVNQLNATGDDQAAAAGAVRNAAALNAPQGMSPVGQLFSDFTNTLAGIGSNARNDYSGLSGNIRSLFNSGGSGGSARVVG</sequence>
<name>A0A6J5TAX6_9CAUD</name>
<evidence type="ECO:0000313" key="1">
    <source>
        <dbReference type="EMBL" id="CAB4120908.1"/>
    </source>
</evidence>
<dbReference type="EMBL" id="LR798189">
    <property type="protein sequence ID" value="CAB5078969.1"/>
    <property type="molecule type" value="Genomic_DNA"/>
</dbReference>
<dbReference type="EMBL" id="LR797822">
    <property type="protein sequence ID" value="CAB4241354.1"/>
    <property type="molecule type" value="Genomic_DNA"/>
</dbReference>